<evidence type="ECO:0000313" key="5">
    <source>
        <dbReference type="Proteomes" id="UP000009192"/>
    </source>
</evidence>
<dbReference type="SUPFAM" id="SSF51905">
    <property type="entry name" value="FAD/NAD(P)-binding domain"/>
    <property type="match status" value="1"/>
</dbReference>
<organism evidence="4 5">
    <name type="scientific">Drosophila mojavensis</name>
    <name type="common">Fruit fly</name>
    <dbReference type="NCBI Taxonomy" id="7230"/>
    <lineage>
        <taxon>Eukaryota</taxon>
        <taxon>Metazoa</taxon>
        <taxon>Ecdysozoa</taxon>
        <taxon>Arthropoda</taxon>
        <taxon>Hexapoda</taxon>
        <taxon>Insecta</taxon>
        <taxon>Pterygota</taxon>
        <taxon>Neoptera</taxon>
        <taxon>Endopterygota</taxon>
        <taxon>Diptera</taxon>
        <taxon>Brachycera</taxon>
        <taxon>Muscomorpha</taxon>
        <taxon>Ephydroidea</taxon>
        <taxon>Drosophilidae</taxon>
        <taxon>Drosophila</taxon>
    </lineage>
</organism>
<dbReference type="KEGG" id="dmo:Dmoj_GI20317"/>
<keyword evidence="1" id="KW-0472">Membrane</keyword>
<sequence>MRFHSYNTIQRNTNTYVLHLYTIVYVYIYIAIIYIMAELEEYVIRTASVFDLELIGTLFNNDYTSHFGEKLDAPLSQLFVEYQTHRFVVFEEKSPNVLLAYCEFCIYPNIPVLSNDFWPQWLKCRFCIDVPLSLMNTMFFNYYIYVREHVEILKQVIMEVFYCEHKINYLIIARPPNYSAKEYDLLEDFGKVYYPNTFDMYGCRNLPTIIIISRNDFMPVINFRKALPEDNDDVIEMIDVEEPHMRKQYGDYYIAEILLGTSGGNMENDKIIVTEDSGPSAIGSTGMMWLTDDTDIEQLIKNFDLESLGNLVACTPDAPHATVQFEVFTADQRQYFNLKKKTYFGKREMVQLSIKGSTEEPDRECLNTQELYTKFNFIRYELHNSSNYLDKRLKTLKVSYDIPARLPKFKKYTLKNASRAFVLKNFILHPSLRLEYTYYYLCAMFSAYPNRDYCLVPIPPGAKYSVSLWALLKYFIRVQHRPSCNVSDDVFVAHRSSIYTELSIFRLVKEDLDDIYSLFTSGSKIKPEPGDRRSFRQSHGRMKKSIQLKIIKQICSDVLYNQMSEFNFWVIRCGHTNRANTTAVGFAILRPFSDYEAVYKQFLLPHDEGFLTFDRGELVMLCLHPYFHMWSDEVLRTVAVRSGFRDIFYFQEIKGDAMTNDLASKMMPVEPRRMRRNWFIDTRAKECYRRASDQVDLSKINCVMDEFYLFRHNLFPSKYMGNKNSLVIIGFSDICKAFLRLMVFSWNTPDYKYVSVSNCLPLLDITVIVGHGEVEAEYDQTVQCEYCVTPNECYLHSANTCPFVMDTTQRLDMRNYINFVPGEVESIMRQEKYIALESYCKVFYDKLLLLSDTKFGFPVQSGGTGGTGLPENYMTINRRLDKIELYHKLMEFNKTNLQDKCIIVYGHNLAVYECIDFLLRHGCLSSQIVFVEPHKIVQPEYINNPTCDSNLENILMDMVIDLGVTVHESANFENFHCYATANFIEKVEFKRFPSKSQLLVPCHLFINFMENFLPAAFERVLEGSNIQLHDRKIVIDEDYRTNDDSIYAAGNSVVCLWNIFHQYIYTSEREMAQKLMDILNLGKETLTREEKFSKPFLFHAQLPENHKIIKVTIPKRYLLATLPNEYSHFMCTYDGDFCRVRLNRKLFVEEIVCVTRRLTRPLFFLEFFCGRHVTLLNNVHNRWKAGLIKSFINFFQEPWTEYIMHDRFDELQMINHDTLKSLYQHIASRALGMNIGDSDFSEAGKHFLEANLLKFLREFREEFVNQFALPEDWTS</sequence>
<dbReference type="eggNOG" id="ENOG502QSEC">
    <property type="taxonomic scope" value="Eukaryota"/>
</dbReference>
<dbReference type="AlphaFoldDB" id="B4KPA4"/>
<evidence type="ECO:0000259" key="2">
    <source>
        <dbReference type="Pfam" id="PF16092"/>
    </source>
</evidence>
<dbReference type="PANTHER" id="PTHR21178">
    <property type="entry name" value="CILIA- AND FLAGELLA-ASSOCIATED PROTEIN 61"/>
    <property type="match status" value="1"/>
</dbReference>
<dbReference type="InterPro" id="IPR038884">
    <property type="entry name" value="CFAP61"/>
</dbReference>
<evidence type="ECO:0000256" key="1">
    <source>
        <dbReference type="SAM" id="Phobius"/>
    </source>
</evidence>
<keyword evidence="1" id="KW-0812">Transmembrane</keyword>
<dbReference type="InterPro" id="IPR036188">
    <property type="entry name" value="FAD/NAD-bd_sf"/>
</dbReference>
<dbReference type="InterPro" id="IPR032151">
    <property type="entry name" value="CFAP61_N"/>
</dbReference>
<gene>
    <name evidence="4" type="primary">Dmoj\GI20317</name>
    <name evidence="4" type="ORF">Dmoj_GI20317</name>
</gene>
<dbReference type="Proteomes" id="UP000009192">
    <property type="component" value="Unassembled WGS sequence"/>
</dbReference>
<dbReference type="HOGENOM" id="CLU_274326_0_0_1"/>
<protein>
    <submittedName>
        <fullName evidence="4">Uncharacterized protein</fullName>
    </submittedName>
</protein>
<dbReference type="PANTHER" id="PTHR21178:SF8">
    <property type="entry name" value="CILIA- AND FLAGELLA-ASSOCIATED PROTEIN 61"/>
    <property type="match status" value="1"/>
</dbReference>
<name>B4KPA4_DROMO</name>
<dbReference type="EMBL" id="CH933808">
    <property type="protein sequence ID" value="EDW09080.2"/>
    <property type="molecule type" value="Genomic_DNA"/>
</dbReference>
<dbReference type="InParanoid" id="B4KPA4"/>
<evidence type="ECO:0000313" key="4">
    <source>
        <dbReference type="EMBL" id="EDW09080.2"/>
    </source>
</evidence>
<proteinExistence type="predicted"/>
<reference evidence="4 5" key="1">
    <citation type="journal article" date="2007" name="Nature">
        <title>Evolution of genes and genomes on the Drosophila phylogeny.</title>
        <authorList>
            <consortium name="Drosophila 12 Genomes Consortium"/>
            <person name="Clark A.G."/>
            <person name="Eisen M.B."/>
            <person name="Smith D.R."/>
            <person name="Bergman C.M."/>
            <person name="Oliver B."/>
            <person name="Markow T.A."/>
            <person name="Kaufman T.C."/>
            <person name="Kellis M."/>
            <person name="Gelbart W."/>
            <person name="Iyer V.N."/>
            <person name="Pollard D.A."/>
            <person name="Sackton T.B."/>
            <person name="Larracuente A.M."/>
            <person name="Singh N.D."/>
            <person name="Abad J.P."/>
            <person name="Abt D.N."/>
            <person name="Adryan B."/>
            <person name="Aguade M."/>
            <person name="Akashi H."/>
            <person name="Anderson W.W."/>
            <person name="Aquadro C.F."/>
            <person name="Ardell D.H."/>
            <person name="Arguello R."/>
            <person name="Artieri C.G."/>
            <person name="Barbash D.A."/>
            <person name="Barker D."/>
            <person name="Barsanti P."/>
            <person name="Batterham P."/>
            <person name="Batzoglou S."/>
            <person name="Begun D."/>
            <person name="Bhutkar A."/>
            <person name="Blanco E."/>
            <person name="Bosak S.A."/>
            <person name="Bradley R.K."/>
            <person name="Brand A.D."/>
            <person name="Brent M.R."/>
            <person name="Brooks A.N."/>
            <person name="Brown R.H."/>
            <person name="Butlin R.K."/>
            <person name="Caggese C."/>
            <person name="Calvi B.R."/>
            <person name="Bernardo de Carvalho A."/>
            <person name="Caspi A."/>
            <person name="Castrezana S."/>
            <person name="Celniker S.E."/>
            <person name="Chang J.L."/>
            <person name="Chapple C."/>
            <person name="Chatterji S."/>
            <person name="Chinwalla A."/>
            <person name="Civetta A."/>
            <person name="Clifton S.W."/>
            <person name="Comeron J.M."/>
            <person name="Costello J.C."/>
            <person name="Coyne J.A."/>
            <person name="Daub J."/>
            <person name="David R.G."/>
            <person name="Delcher A.L."/>
            <person name="Delehaunty K."/>
            <person name="Do C.B."/>
            <person name="Ebling H."/>
            <person name="Edwards K."/>
            <person name="Eickbush T."/>
            <person name="Evans J.D."/>
            <person name="Filipski A."/>
            <person name="Findeiss S."/>
            <person name="Freyhult E."/>
            <person name="Fulton L."/>
            <person name="Fulton R."/>
            <person name="Garcia A.C."/>
            <person name="Gardiner A."/>
            <person name="Garfield D.A."/>
            <person name="Garvin B.E."/>
            <person name="Gibson G."/>
            <person name="Gilbert D."/>
            <person name="Gnerre S."/>
            <person name="Godfrey J."/>
            <person name="Good R."/>
            <person name="Gotea V."/>
            <person name="Gravely B."/>
            <person name="Greenberg A.J."/>
            <person name="Griffiths-Jones S."/>
            <person name="Gross S."/>
            <person name="Guigo R."/>
            <person name="Gustafson E.A."/>
            <person name="Haerty W."/>
            <person name="Hahn M.W."/>
            <person name="Halligan D.L."/>
            <person name="Halpern A.L."/>
            <person name="Halter G.M."/>
            <person name="Han M.V."/>
            <person name="Heger A."/>
            <person name="Hillier L."/>
            <person name="Hinrichs A.S."/>
            <person name="Holmes I."/>
            <person name="Hoskins R.A."/>
            <person name="Hubisz M.J."/>
            <person name="Hultmark D."/>
            <person name="Huntley M.A."/>
            <person name="Jaffe D.B."/>
            <person name="Jagadeeshan S."/>
            <person name="Jeck W.R."/>
            <person name="Johnson J."/>
            <person name="Jones C.D."/>
            <person name="Jordan W.C."/>
            <person name="Karpen G.H."/>
            <person name="Kataoka E."/>
            <person name="Keightley P.D."/>
            <person name="Kheradpour P."/>
            <person name="Kirkness E.F."/>
            <person name="Koerich L.B."/>
            <person name="Kristiansen K."/>
            <person name="Kudrna D."/>
            <person name="Kulathinal R.J."/>
            <person name="Kumar S."/>
            <person name="Kwok R."/>
            <person name="Lander E."/>
            <person name="Langley C.H."/>
            <person name="Lapoint R."/>
            <person name="Lazzaro B.P."/>
            <person name="Lee S.J."/>
            <person name="Levesque L."/>
            <person name="Li R."/>
            <person name="Lin C.F."/>
            <person name="Lin M.F."/>
            <person name="Lindblad-Toh K."/>
            <person name="Llopart A."/>
            <person name="Long M."/>
            <person name="Low L."/>
            <person name="Lozovsky E."/>
            <person name="Lu J."/>
            <person name="Luo M."/>
            <person name="Machado C.A."/>
            <person name="Makalowski W."/>
            <person name="Marzo M."/>
            <person name="Matsuda M."/>
            <person name="Matzkin L."/>
            <person name="McAllister B."/>
            <person name="McBride C.S."/>
            <person name="McKernan B."/>
            <person name="McKernan K."/>
            <person name="Mendez-Lago M."/>
            <person name="Minx P."/>
            <person name="Mollenhauer M.U."/>
            <person name="Montooth K."/>
            <person name="Mount S.M."/>
            <person name="Mu X."/>
            <person name="Myers E."/>
            <person name="Negre B."/>
            <person name="Newfeld S."/>
            <person name="Nielsen R."/>
            <person name="Noor M.A."/>
            <person name="O'Grady P."/>
            <person name="Pachter L."/>
            <person name="Papaceit M."/>
            <person name="Parisi M.J."/>
            <person name="Parisi M."/>
            <person name="Parts L."/>
            <person name="Pedersen J.S."/>
            <person name="Pesole G."/>
            <person name="Phillippy A.M."/>
            <person name="Ponting C.P."/>
            <person name="Pop M."/>
            <person name="Porcelli D."/>
            <person name="Powell J.R."/>
            <person name="Prohaska S."/>
            <person name="Pruitt K."/>
            <person name="Puig M."/>
            <person name="Quesneville H."/>
            <person name="Ram K.R."/>
            <person name="Rand D."/>
            <person name="Rasmussen M.D."/>
            <person name="Reed L.K."/>
            <person name="Reenan R."/>
            <person name="Reily A."/>
            <person name="Remington K.A."/>
            <person name="Rieger T.T."/>
            <person name="Ritchie M.G."/>
            <person name="Robin C."/>
            <person name="Rogers Y.H."/>
            <person name="Rohde C."/>
            <person name="Rozas J."/>
            <person name="Rubenfield M.J."/>
            <person name="Ruiz A."/>
            <person name="Russo S."/>
            <person name="Salzberg S.L."/>
            <person name="Sanchez-Gracia A."/>
            <person name="Saranga D.J."/>
            <person name="Sato H."/>
            <person name="Schaeffer S.W."/>
            <person name="Schatz M.C."/>
            <person name="Schlenke T."/>
            <person name="Schwartz R."/>
            <person name="Segarra C."/>
            <person name="Singh R.S."/>
            <person name="Sirot L."/>
            <person name="Sirota M."/>
            <person name="Sisneros N.B."/>
            <person name="Smith C.D."/>
            <person name="Smith T.F."/>
            <person name="Spieth J."/>
            <person name="Stage D.E."/>
            <person name="Stark A."/>
            <person name="Stephan W."/>
            <person name="Strausberg R.L."/>
            <person name="Strempel S."/>
            <person name="Sturgill D."/>
            <person name="Sutton G."/>
            <person name="Sutton G.G."/>
            <person name="Tao W."/>
            <person name="Teichmann S."/>
            <person name="Tobari Y.N."/>
            <person name="Tomimura Y."/>
            <person name="Tsolas J.M."/>
            <person name="Valente V.L."/>
            <person name="Venter E."/>
            <person name="Venter J.C."/>
            <person name="Vicario S."/>
            <person name="Vieira F.G."/>
            <person name="Vilella A.J."/>
            <person name="Villasante A."/>
            <person name="Walenz B."/>
            <person name="Wang J."/>
            <person name="Wasserman M."/>
            <person name="Watts T."/>
            <person name="Wilson D."/>
            <person name="Wilson R.K."/>
            <person name="Wing R.A."/>
            <person name="Wolfner M.F."/>
            <person name="Wong A."/>
            <person name="Wong G.K."/>
            <person name="Wu C.I."/>
            <person name="Wu G."/>
            <person name="Yamamoto D."/>
            <person name="Yang H.P."/>
            <person name="Yang S.P."/>
            <person name="Yorke J.A."/>
            <person name="Yoshida K."/>
            <person name="Zdobnov E."/>
            <person name="Zhang P."/>
            <person name="Zhang Y."/>
            <person name="Zimin A.V."/>
            <person name="Baldwin J."/>
            <person name="Abdouelleil A."/>
            <person name="Abdulkadir J."/>
            <person name="Abebe A."/>
            <person name="Abera B."/>
            <person name="Abreu J."/>
            <person name="Acer S.C."/>
            <person name="Aftuck L."/>
            <person name="Alexander A."/>
            <person name="An P."/>
            <person name="Anderson E."/>
            <person name="Anderson S."/>
            <person name="Arachi H."/>
            <person name="Azer M."/>
            <person name="Bachantsang P."/>
            <person name="Barry A."/>
            <person name="Bayul T."/>
            <person name="Berlin A."/>
            <person name="Bessette D."/>
            <person name="Bloom T."/>
            <person name="Blye J."/>
            <person name="Boguslavskiy L."/>
            <person name="Bonnet C."/>
            <person name="Boukhgalter B."/>
            <person name="Bourzgui I."/>
            <person name="Brown A."/>
            <person name="Cahill P."/>
            <person name="Channer S."/>
            <person name="Cheshatsang Y."/>
            <person name="Chuda L."/>
            <person name="Citroen M."/>
            <person name="Collymore A."/>
            <person name="Cooke P."/>
            <person name="Costello M."/>
            <person name="D'Aco K."/>
            <person name="Daza R."/>
            <person name="De Haan G."/>
            <person name="DeGray S."/>
            <person name="DeMaso C."/>
            <person name="Dhargay N."/>
            <person name="Dooley K."/>
            <person name="Dooley E."/>
            <person name="Doricent M."/>
            <person name="Dorje P."/>
            <person name="Dorjee K."/>
            <person name="Dupes A."/>
            <person name="Elong R."/>
            <person name="Falk J."/>
            <person name="Farina A."/>
            <person name="Faro S."/>
            <person name="Ferguson D."/>
            <person name="Fisher S."/>
            <person name="Foley C.D."/>
            <person name="Franke A."/>
            <person name="Friedrich D."/>
            <person name="Gadbois L."/>
            <person name="Gearin G."/>
            <person name="Gearin C.R."/>
            <person name="Giannoukos G."/>
            <person name="Goode T."/>
            <person name="Graham J."/>
            <person name="Grandbois E."/>
            <person name="Grewal S."/>
            <person name="Gyaltsen K."/>
            <person name="Hafez N."/>
            <person name="Hagos B."/>
            <person name="Hall J."/>
            <person name="Henson C."/>
            <person name="Hollinger A."/>
            <person name="Honan T."/>
            <person name="Huard M.D."/>
            <person name="Hughes L."/>
            <person name="Hurhula B."/>
            <person name="Husby M.E."/>
            <person name="Kamat A."/>
            <person name="Kanga B."/>
            <person name="Kashin S."/>
            <person name="Khazanovich D."/>
            <person name="Kisner P."/>
            <person name="Lance K."/>
            <person name="Lara M."/>
            <person name="Lee W."/>
            <person name="Lennon N."/>
            <person name="Letendre F."/>
            <person name="LeVine R."/>
            <person name="Lipovsky A."/>
            <person name="Liu X."/>
            <person name="Liu J."/>
            <person name="Liu S."/>
            <person name="Lokyitsang T."/>
            <person name="Lokyitsang Y."/>
            <person name="Lubonja R."/>
            <person name="Lui A."/>
            <person name="MacDonald P."/>
            <person name="Magnisalis V."/>
            <person name="Maru K."/>
            <person name="Matthews C."/>
            <person name="McCusker W."/>
            <person name="McDonough S."/>
            <person name="Mehta T."/>
            <person name="Meldrim J."/>
            <person name="Meneus L."/>
            <person name="Mihai O."/>
            <person name="Mihalev A."/>
            <person name="Mihova T."/>
            <person name="Mittelman R."/>
            <person name="Mlenga V."/>
            <person name="Montmayeur A."/>
            <person name="Mulrain L."/>
            <person name="Navidi A."/>
            <person name="Naylor J."/>
            <person name="Negash T."/>
            <person name="Nguyen T."/>
            <person name="Nguyen N."/>
            <person name="Nicol R."/>
            <person name="Norbu C."/>
            <person name="Norbu N."/>
            <person name="Novod N."/>
            <person name="O'Neill B."/>
            <person name="Osman S."/>
            <person name="Markiewicz E."/>
            <person name="Oyono O.L."/>
            <person name="Patti C."/>
            <person name="Phunkhang P."/>
            <person name="Pierre F."/>
            <person name="Priest M."/>
            <person name="Raghuraman S."/>
            <person name="Rege F."/>
            <person name="Reyes R."/>
            <person name="Rise C."/>
            <person name="Rogov P."/>
            <person name="Ross K."/>
            <person name="Ryan E."/>
            <person name="Settipalli S."/>
            <person name="Shea T."/>
            <person name="Sherpa N."/>
            <person name="Shi L."/>
            <person name="Shih D."/>
            <person name="Sparrow T."/>
            <person name="Spaulding J."/>
            <person name="Stalker J."/>
            <person name="Stange-Thomann N."/>
            <person name="Stavropoulos S."/>
            <person name="Stone C."/>
            <person name="Strader C."/>
            <person name="Tesfaye S."/>
            <person name="Thomson T."/>
            <person name="Thoulutsang Y."/>
            <person name="Thoulutsang D."/>
            <person name="Topham K."/>
            <person name="Topping I."/>
            <person name="Tsamla T."/>
            <person name="Vassiliev H."/>
            <person name="Vo A."/>
            <person name="Wangchuk T."/>
            <person name="Wangdi T."/>
            <person name="Weiand M."/>
            <person name="Wilkinson J."/>
            <person name="Wilson A."/>
            <person name="Yadav S."/>
            <person name="Young G."/>
            <person name="Yu Q."/>
            <person name="Zembek L."/>
            <person name="Zhong D."/>
            <person name="Zimmer A."/>
            <person name="Zwirko Z."/>
            <person name="Jaffe D.B."/>
            <person name="Alvarez P."/>
            <person name="Brockman W."/>
            <person name="Butler J."/>
            <person name="Chin C."/>
            <person name="Gnerre S."/>
            <person name="Grabherr M."/>
            <person name="Kleber M."/>
            <person name="Mauceli E."/>
            <person name="MacCallum I."/>
        </authorList>
    </citation>
    <scope>NUCLEOTIDE SEQUENCE [LARGE SCALE GENOMIC DNA]</scope>
    <source>
        <strain evidence="5">Tucson 15081-1352.22</strain>
    </source>
</reference>
<feature type="domain" description="CFAP61 dimerisation" evidence="3">
    <location>
        <begin position="1091"/>
        <end position="1203"/>
    </location>
</feature>
<dbReference type="Gene3D" id="3.50.50.60">
    <property type="entry name" value="FAD/NAD(P)-binding domain"/>
    <property type="match status" value="2"/>
</dbReference>
<dbReference type="Pfam" id="PF23150">
    <property type="entry name" value="CFAP61_dimer"/>
    <property type="match status" value="1"/>
</dbReference>
<accession>B4KPA4</accession>
<dbReference type="InterPro" id="IPR056299">
    <property type="entry name" value="CFAP61_dimer"/>
</dbReference>
<keyword evidence="1" id="KW-1133">Transmembrane helix</keyword>
<feature type="domain" description="Cilia- and flagella-associated protein 61 N-terminal" evidence="2">
    <location>
        <begin position="44"/>
        <end position="314"/>
    </location>
</feature>
<dbReference type="OrthoDB" id="382863at2759"/>
<dbReference type="Pfam" id="PF16092">
    <property type="entry name" value="CFAP61_N"/>
    <property type="match status" value="1"/>
</dbReference>
<evidence type="ECO:0000259" key="3">
    <source>
        <dbReference type="Pfam" id="PF23150"/>
    </source>
</evidence>
<feature type="transmembrane region" description="Helical" evidence="1">
    <location>
        <begin position="16"/>
        <end position="37"/>
    </location>
</feature>
<dbReference type="FunCoup" id="B4KPA4">
    <property type="interactions" value="1"/>
</dbReference>
<keyword evidence="5" id="KW-1185">Reference proteome</keyword>